<feature type="domain" description="FAD-binding" evidence="2">
    <location>
        <begin position="16"/>
        <end position="353"/>
    </location>
</feature>
<proteinExistence type="predicted"/>
<dbReference type="EMBL" id="FOND01000010">
    <property type="protein sequence ID" value="SFF25050.1"/>
    <property type="molecule type" value="Genomic_DNA"/>
</dbReference>
<dbReference type="InterPro" id="IPR002938">
    <property type="entry name" value="FAD-bd"/>
</dbReference>
<organism evidence="3 4">
    <name type="scientific">Blastococcus tunisiensis</name>
    <dbReference type="NCBI Taxonomy" id="1798228"/>
    <lineage>
        <taxon>Bacteria</taxon>
        <taxon>Bacillati</taxon>
        <taxon>Actinomycetota</taxon>
        <taxon>Actinomycetes</taxon>
        <taxon>Geodermatophilales</taxon>
        <taxon>Geodermatophilaceae</taxon>
        <taxon>Blastococcus</taxon>
    </lineage>
</organism>
<dbReference type="PANTHER" id="PTHR43476">
    <property type="entry name" value="3-(3-HYDROXY-PHENYL)PROPIONATE/3-HYDROXYCINNAMIC ACID HYDROXYLASE"/>
    <property type="match status" value="1"/>
</dbReference>
<name>A0A1I2H6S8_9ACTN</name>
<dbReference type="SUPFAM" id="SSF51905">
    <property type="entry name" value="FAD/NAD(P)-binding domain"/>
    <property type="match status" value="1"/>
</dbReference>
<dbReference type="Gene3D" id="3.40.30.120">
    <property type="match status" value="1"/>
</dbReference>
<dbReference type="AlphaFoldDB" id="A0A1I2H6S8"/>
<gene>
    <name evidence="3" type="ORF">SAMN05216574_110135</name>
</gene>
<dbReference type="Proteomes" id="UP000198589">
    <property type="component" value="Unassembled WGS sequence"/>
</dbReference>
<dbReference type="Gene3D" id="3.50.50.60">
    <property type="entry name" value="FAD/NAD(P)-binding domain"/>
    <property type="match status" value="1"/>
</dbReference>
<dbReference type="NCBIfam" id="NF004829">
    <property type="entry name" value="PRK06183.1-3"/>
    <property type="match status" value="1"/>
</dbReference>
<evidence type="ECO:0000256" key="1">
    <source>
        <dbReference type="ARBA" id="ARBA00023002"/>
    </source>
</evidence>
<dbReference type="PRINTS" id="PR00420">
    <property type="entry name" value="RNGMNOXGNASE"/>
</dbReference>
<keyword evidence="1" id="KW-0560">Oxidoreductase</keyword>
<dbReference type="Gene3D" id="3.30.70.2450">
    <property type="match status" value="1"/>
</dbReference>
<dbReference type="GO" id="GO:0019622">
    <property type="term" value="P:3-(3-hydroxy)phenylpropionate catabolic process"/>
    <property type="evidence" value="ECO:0007669"/>
    <property type="project" value="TreeGrafter"/>
</dbReference>
<evidence type="ECO:0000313" key="4">
    <source>
        <dbReference type="Proteomes" id="UP000198589"/>
    </source>
</evidence>
<evidence type="ECO:0000259" key="2">
    <source>
        <dbReference type="Pfam" id="PF01494"/>
    </source>
</evidence>
<dbReference type="GO" id="GO:0071949">
    <property type="term" value="F:FAD binding"/>
    <property type="evidence" value="ECO:0007669"/>
    <property type="project" value="InterPro"/>
</dbReference>
<keyword evidence="4" id="KW-1185">Reference proteome</keyword>
<dbReference type="GO" id="GO:0008688">
    <property type="term" value="F:3-(3-hydroxyphenyl)propionate hydroxylase activity"/>
    <property type="evidence" value="ECO:0007669"/>
    <property type="project" value="TreeGrafter"/>
</dbReference>
<evidence type="ECO:0000313" key="3">
    <source>
        <dbReference type="EMBL" id="SFF25050.1"/>
    </source>
</evidence>
<sequence length="525" mass="55614">MQRTAALGEDGEVSGVPVVVVGAGPVGLTAALLLARRGIDVLVLEKHPEPYPLPRAVHLDDEVFRVLQAAGVADAVLARSRPLAGLRLLDRTHRVLAEFARHPDAGVHGWPQGSLIHQPDLEEVLAHEAAAHPRITVERGAEVSGLGQAEGGVTVTVRAPDGGPDRSVRAVAVLGCDGANSTVRDLIGASMRDLGPADRWLVLDVRSPVALPVWPGAHQVCDARRPATFMPVTGDRYRWEARLAPGETVEDATTPDRLADLLAPVDPAAVEVVRAVEYTFRAQVADRWRHGRVLLAGDAAHLSPPFIGQGLGSGLRDAHQLAWKLAAVLEGDDDALLDTYQAEREPHARALVRVAQLLGGLMTGGGRGGDVLRRAVLAAVRRIPAVARLATDSRTPPLRRGPLVERRGRAGRRLAGTLVPQPEVLVDGRPCRLDDVLGQGWVVLSAGGPLPTLRGAPEPRVLRTGDGPGEVTSAELDRWLRGGSVLVRPDRIVAAAAGRRLIGSGRAAASDLVRPRTPTGGRKVM</sequence>
<dbReference type="InterPro" id="IPR036188">
    <property type="entry name" value="FAD/NAD-bd_sf"/>
</dbReference>
<dbReference type="InterPro" id="IPR050631">
    <property type="entry name" value="PheA/TfdB_FAD_monoxygenase"/>
</dbReference>
<reference evidence="4" key="1">
    <citation type="submission" date="2016-10" db="EMBL/GenBank/DDBJ databases">
        <authorList>
            <person name="Varghese N."/>
            <person name="Submissions S."/>
        </authorList>
    </citation>
    <scope>NUCLEOTIDE SEQUENCE [LARGE SCALE GENOMIC DNA]</scope>
    <source>
        <strain evidence="4">DSM 46838</strain>
    </source>
</reference>
<accession>A0A1I2H6S8</accession>
<dbReference type="PANTHER" id="PTHR43476:SF3">
    <property type="entry name" value="FAD-BINDING MONOOXYGENASE"/>
    <property type="match status" value="1"/>
</dbReference>
<dbReference type="Pfam" id="PF01494">
    <property type="entry name" value="FAD_binding_3"/>
    <property type="match status" value="1"/>
</dbReference>
<dbReference type="STRING" id="1798228.SAMN05216574_110135"/>
<protein>
    <submittedName>
        <fullName evidence="3">3-(3-hydroxy-phenyl)propionate hydroxylase</fullName>
    </submittedName>
</protein>